<protein>
    <recommendedName>
        <fullName evidence="3">Methyltransferase domain-containing protein</fullName>
    </recommendedName>
</protein>
<dbReference type="EMBL" id="PCWA01000008">
    <property type="protein sequence ID" value="PIQ89935.1"/>
    <property type="molecule type" value="Genomic_DNA"/>
</dbReference>
<dbReference type="CDD" id="cd02440">
    <property type="entry name" value="AdoMet_MTases"/>
    <property type="match status" value="1"/>
</dbReference>
<gene>
    <name evidence="1" type="ORF">COV72_00480</name>
</gene>
<organism evidence="1 2">
    <name type="scientific">Candidatus Ghiorseimicrobium undicola</name>
    <dbReference type="NCBI Taxonomy" id="1974746"/>
    <lineage>
        <taxon>Bacteria</taxon>
        <taxon>Pseudomonadati</taxon>
        <taxon>Candidatus Omnitrophota</taxon>
        <taxon>Candidatus Ghiorseimicrobium</taxon>
    </lineage>
</organism>
<proteinExistence type="predicted"/>
<comment type="caution">
    <text evidence="1">The sequence shown here is derived from an EMBL/GenBank/DDBJ whole genome shotgun (WGS) entry which is preliminary data.</text>
</comment>
<dbReference type="PANTHER" id="PTHR43861">
    <property type="entry name" value="TRANS-ACONITATE 2-METHYLTRANSFERASE-RELATED"/>
    <property type="match status" value="1"/>
</dbReference>
<dbReference type="Proteomes" id="UP000229641">
    <property type="component" value="Unassembled WGS sequence"/>
</dbReference>
<dbReference type="AlphaFoldDB" id="A0A2H0M2G5"/>
<accession>A0A2H0M2G5</accession>
<dbReference type="Pfam" id="PF13489">
    <property type="entry name" value="Methyltransf_23"/>
    <property type="match status" value="1"/>
</dbReference>
<evidence type="ECO:0000313" key="1">
    <source>
        <dbReference type="EMBL" id="PIQ89935.1"/>
    </source>
</evidence>
<dbReference type="Gene3D" id="3.40.50.150">
    <property type="entry name" value="Vaccinia Virus protein VP39"/>
    <property type="match status" value="1"/>
</dbReference>
<name>A0A2H0M2G5_9BACT</name>
<evidence type="ECO:0008006" key="3">
    <source>
        <dbReference type="Google" id="ProtNLM"/>
    </source>
</evidence>
<dbReference type="SUPFAM" id="SSF53335">
    <property type="entry name" value="S-adenosyl-L-methionine-dependent methyltransferases"/>
    <property type="match status" value="1"/>
</dbReference>
<evidence type="ECO:0000313" key="2">
    <source>
        <dbReference type="Proteomes" id="UP000229641"/>
    </source>
</evidence>
<sequence>MNTQKEVPSEIYDRNYYLTDNEGCHEYQKGLDKNIHPKFSRALEIAQPKQGDIILDIGCGRGELLYYCAKKGASILGLDYSQAAIDIARRTIQMLPRETQYLTKVEVGDVVKYNFSQKYDIIFMLEVFEHMNDNQLEQTFQKIKHILKDNGKIIITTPNYYYEKYLQPIKMILDLPFRFLKWFFRVIRGKYKPKSISEFMQNALKIKVDRGKLSKEAHVNVSTLSKIKIILSDYKVIAWCEDHSISPISLLTKRWWGRQIIAVVQKY</sequence>
<dbReference type="InterPro" id="IPR029063">
    <property type="entry name" value="SAM-dependent_MTases_sf"/>
</dbReference>
<reference evidence="1 2" key="1">
    <citation type="submission" date="2017-09" db="EMBL/GenBank/DDBJ databases">
        <title>Depth-based differentiation of microbial function through sediment-hosted aquifers and enrichment of novel symbionts in the deep terrestrial subsurface.</title>
        <authorList>
            <person name="Probst A.J."/>
            <person name="Ladd B."/>
            <person name="Jarett J.K."/>
            <person name="Geller-Mcgrath D.E."/>
            <person name="Sieber C.M."/>
            <person name="Emerson J.B."/>
            <person name="Anantharaman K."/>
            <person name="Thomas B.C."/>
            <person name="Malmstrom R."/>
            <person name="Stieglmeier M."/>
            <person name="Klingl A."/>
            <person name="Woyke T."/>
            <person name="Ryan C.M."/>
            <person name="Banfield J.F."/>
        </authorList>
    </citation>
    <scope>NUCLEOTIDE SEQUENCE [LARGE SCALE GENOMIC DNA]</scope>
    <source>
        <strain evidence="1">CG11_big_fil_rev_8_21_14_0_20_42_13</strain>
    </source>
</reference>